<keyword evidence="5" id="KW-1185">Reference proteome</keyword>
<dbReference type="AlphaFoldDB" id="A0A8H4TH15"/>
<evidence type="ECO:0000313" key="5">
    <source>
        <dbReference type="Proteomes" id="UP000622797"/>
    </source>
</evidence>
<reference evidence="4" key="1">
    <citation type="journal article" date="2020" name="BMC Genomics">
        <title>Correction to: Identification and distribution of gene clusters required for synthesis of sphingolipid metabolism inhibitors in diverse species of the filamentous fungus Fusarium.</title>
        <authorList>
            <person name="Kim H.S."/>
            <person name="Lohmar J.M."/>
            <person name="Busman M."/>
            <person name="Brown D.W."/>
            <person name="Naumann T.A."/>
            <person name="Divon H.H."/>
            <person name="Lysoe E."/>
            <person name="Uhlig S."/>
            <person name="Proctor R.H."/>
        </authorList>
    </citation>
    <scope>NUCLEOTIDE SEQUENCE</scope>
    <source>
        <strain evidence="4">NRRL 20472</strain>
    </source>
</reference>
<evidence type="ECO:0000256" key="3">
    <source>
        <dbReference type="ARBA" id="ARBA00023002"/>
    </source>
</evidence>
<dbReference type="Gene3D" id="3.40.50.720">
    <property type="entry name" value="NAD(P)-binding Rossmann-like Domain"/>
    <property type="match status" value="1"/>
</dbReference>
<dbReference type="PANTHER" id="PTHR24320:SF252">
    <property type="entry name" value="DEHYDROGENASE_REDUCTASE FAMILY PROTEIN, PUTATIVE (AFU_ORTHOLOGUE AFUA_3G08550)-RELATED"/>
    <property type="match status" value="1"/>
</dbReference>
<dbReference type="PRINTS" id="PR00081">
    <property type="entry name" value="GDHRDH"/>
</dbReference>
<name>A0A8H4TH15_9HYPO</name>
<dbReference type="PANTHER" id="PTHR24320">
    <property type="entry name" value="RETINOL DEHYDROGENASE"/>
    <property type="match status" value="1"/>
</dbReference>
<dbReference type="OrthoDB" id="542013at2759"/>
<evidence type="ECO:0000313" key="4">
    <source>
        <dbReference type="EMBL" id="KAF4957855.1"/>
    </source>
</evidence>
<dbReference type="InterPro" id="IPR002347">
    <property type="entry name" value="SDR_fam"/>
</dbReference>
<reference evidence="4" key="2">
    <citation type="submission" date="2020-05" db="EMBL/GenBank/DDBJ databases">
        <authorList>
            <person name="Kim H.-S."/>
            <person name="Proctor R.H."/>
            <person name="Brown D.W."/>
        </authorList>
    </citation>
    <scope>NUCLEOTIDE SEQUENCE</scope>
    <source>
        <strain evidence="4">NRRL 20472</strain>
    </source>
</reference>
<evidence type="ECO:0008006" key="6">
    <source>
        <dbReference type="Google" id="ProtNLM"/>
    </source>
</evidence>
<comment type="similarity">
    <text evidence="1">Belongs to the short-chain dehydrogenases/reductases (SDR) family.</text>
</comment>
<dbReference type="EMBL" id="JABEXW010000712">
    <property type="protein sequence ID" value="KAF4957855.1"/>
    <property type="molecule type" value="Genomic_DNA"/>
</dbReference>
<comment type="caution">
    <text evidence="4">The sequence shown here is derived from an EMBL/GenBank/DDBJ whole genome shotgun (WGS) entry which is preliminary data.</text>
</comment>
<gene>
    <name evidence="4" type="ORF">FSARC_11151</name>
</gene>
<proteinExistence type="inferred from homology"/>
<dbReference type="SUPFAM" id="SSF51735">
    <property type="entry name" value="NAD(P)-binding Rossmann-fold domains"/>
    <property type="match status" value="1"/>
</dbReference>
<evidence type="ECO:0000256" key="1">
    <source>
        <dbReference type="ARBA" id="ARBA00006484"/>
    </source>
</evidence>
<dbReference type="InterPro" id="IPR036291">
    <property type="entry name" value="NAD(P)-bd_dom_sf"/>
</dbReference>
<organism evidence="4 5">
    <name type="scientific">Fusarium sarcochroum</name>
    <dbReference type="NCBI Taxonomy" id="1208366"/>
    <lineage>
        <taxon>Eukaryota</taxon>
        <taxon>Fungi</taxon>
        <taxon>Dikarya</taxon>
        <taxon>Ascomycota</taxon>
        <taxon>Pezizomycotina</taxon>
        <taxon>Sordariomycetes</taxon>
        <taxon>Hypocreomycetidae</taxon>
        <taxon>Hypocreales</taxon>
        <taxon>Nectriaceae</taxon>
        <taxon>Fusarium</taxon>
        <taxon>Fusarium lateritium species complex</taxon>
    </lineage>
</organism>
<dbReference type="GO" id="GO:0016491">
    <property type="term" value="F:oxidoreductase activity"/>
    <property type="evidence" value="ECO:0007669"/>
    <property type="project" value="UniProtKB-KW"/>
</dbReference>
<dbReference type="Pfam" id="PF00106">
    <property type="entry name" value="adh_short"/>
    <property type="match status" value="1"/>
</dbReference>
<keyword evidence="2" id="KW-0521">NADP</keyword>
<sequence>MGLFQPSIPPLPAGIDLSGQTVVVTGASSGIGRAAARRILKLNASNVVLAVRDLAKGEAAKASFLADPKIQSMNPRGNIEVMLLNMESYDSVRSFVSTFKQRFSELHVLFLNAGGMPHQREVASTGHEKGFQVMYLSNVMLMLELLSLLESTADKTGKPSRVTWSGSSSYRQTSLMRIPLPENILKYFDQVDNISMFDRYADTKLFGLLFLRELAKHYDSKKVIVNSFCPNTVNSNMAAYMPLYLRIPASIFMKVKGRTPDEATSIVLNAAFVAGAETHGTLLEDCNLVQVSNFVLSDEGGKVQKQLWSETVHEMGQQMELPAWMIRQTDSD</sequence>
<accession>A0A8H4TH15</accession>
<keyword evidence="3" id="KW-0560">Oxidoreductase</keyword>
<protein>
    <recommendedName>
        <fullName evidence="6">Short-chain dehydrogenase/reductase</fullName>
    </recommendedName>
</protein>
<dbReference type="Proteomes" id="UP000622797">
    <property type="component" value="Unassembled WGS sequence"/>
</dbReference>
<evidence type="ECO:0000256" key="2">
    <source>
        <dbReference type="ARBA" id="ARBA00022857"/>
    </source>
</evidence>